<reference evidence="2 3" key="1">
    <citation type="submission" date="2019-03" db="EMBL/GenBank/DDBJ databases">
        <title>Draft genome sequences of novel Actinobacteria.</title>
        <authorList>
            <person name="Sahin N."/>
            <person name="Ay H."/>
            <person name="Saygin H."/>
        </authorList>
    </citation>
    <scope>NUCLEOTIDE SEQUENCE [LARGE SCALE GENOMIC DNA]</scope>
    <source>
        <strain evidence="2 3">H3C3</strain>
    </source>
</reference>
<dbReference type="InterPro" id="IPR012341">
    <property type="entry name" value="6hp_glycosidase-like_sf"/>
</dbReference>
<dbReference type="GO" id="GO:0031179">
    <property type="term" value="P:peptide modification"/>
    <property type="evidence" value="ECO:0007669"/>
    <property type="project" value="InterPro"/>
</dbReference>
<evidence type="ECO:0000313" key="3">
    <source>
        <dbReference type="Proteomes" id="UP000294513"/>
    </source>
</evidence>
<keyword evidence="1" id="KW-0479">Metal-binding</keyword>
<dbReference type="SMART" id="SM01260">
    <property type="entry name" value="LANC_like"/>
    <property type="match status" value="1"/>
</dbReference>
<dbReference type="AlphaFoldDB" id="A0A4R4ZGX2"/>
<accession>A0A4R4ZGX2</accession>
<proteinExistence type="predicted"/>
<comment type="caution">
    <text evidence="2">The sequence shown here is derived from an EMBL/GenBank/DDBJ whole genome shotgun (WGS) entry which is preliminary data.</text>
</comment>
<feature type="binding site" evidence="1">
    <location>
        <position position="128"/>
    </location>
    <ligand>
        <name>Zn(2+)</name>
        <dbReference type="ChEBI" id="CHEBI:29105"/>
    </ligand>
</feature>
<keyword evidence="1" id="KW-0862">Zinc</keyword>
<evidence type="ECO:0000313" key="2">
    <source>
        <dbReference type="EMBL" id="TDD57871.1"/>
    </source>
</evidence>
<feature type="non-terminal residue" evidence="2">
    <location>
        <position position="242"/>
    </location>
</feature>
<dbReference type="RefSeq" id="WP_279499847.1">
    <property type="nucleotide sequence ID" value="NZ_SMKU01000768.1"/>
</dbReference>
<sequence length="242" mass="24592">APLAEIHEGDYATGLAGIGAGHLALAALTGDDNHTDVAAECARRLAAADHRLAVAETATPPAAIVIGLGYAHGRAGITSFLLAHHAATGDPGVLETINEHLVVLRARLPELCDAALRPAARPMSASWCQGLAGIGTALLHAATALGDATDLHLARRAATACLHTAPRMNIVTQCCGMAGIGELLIDLAAATGDSTHLQHAHHVLTLMTTRCGGTPDQPEYPANSLTTTSAAWGTGTSGILTL</sequence>
<name>A0A4R4ZGX2_9ACTN</name>
<dbReference type="EMBL" id="SMKU01000768">
    <property type="protein sequence ID" value="TDD57871.1"/>
    <property type="molecule type" value="Genomic_DNA"/>
</dbReference>
<organism evidence="2 3">
    <name type="scientific">Actinomadura rubrisoli</name>
    <dbReference type="NCBI Taxonomy" id="2530368"/>
    <lineage>
        <taxon>Bacteria</taxon>
        <taxon>Bacillati</taxon>
        <taxon>Actinomycetota</taxon>
        <taxon>Actinomycetes</taxon>
        <taxon>Streptosporangiales</taxon>
        <taxon>Thermomonosporaceae</taxon>
        <taxon>Actinomadura</taxon>
    </lineage>
</organism>
<feature type="binding site" evidence="1">
    <location>
        <position position="174"/>
    </location>
    <ligand>
        <name>Zn(2+)</name>
        <dbReference type="ChEBI" id="CHEBI:29105"/>
    </ligand>
</feature>
<dbReference type="SUPFAM" id="SSF158745">
    <property type="entry name" value="LanC-like"/>
    <property type="match status" value="1"/>
</dbReference>
<dbReference type="InterPro" id="IPR007822">
    <property type="entry name" value="LANC-like"/>
</dbReference>
<dbReference type="PRINTS" id="PR01950">
    <property type="entry name" value="LANCSUPER"/>
</dbReference>
<dbReference type="Proteomes" id="UP000294513">
    <property type="component" value="Unassembled WGS sequence"/>
</dbReference>
<dbReference type="GO" id="GO:0046872">
    <property type="term" value="F:metal ion binding"/>
    <property type="evidence" value="ECO:0007669"/>
    <property type="project" value="UniProtKB-KW"/>
</dbReference>
<protein>
    <recommendedName>
        <fullName evidence="4">Type 2 lantipeptide synthetase LanM</fullName>
    </recommendedName>
</protein>
<dbReference type="Pfam" id="PF05147">
    <property type="entry name" value="LANC_like"/>
    <property type="match status" value="1"/>
</dbReference>
<dbReference type="Gene3D" id="1.50.10.10">
    <property type="match status" value="1"/>
</dbReference>
<gene>
    <name evidence="2" type="ORF">E1298_47390</name>
</gene>
<evidence type="ECO:0000256" key="1">
    <source>
        <dbReference type="PIRSR" id="PIRSR607822-1"/>
    </source>
</evidence>
<evidence type="ECO:0008006" key="4">
    <source>
        <dbReference type="Google" id="ProtNLM"/>
    </source>
</evidence>
<keyword evidence="3" id="KW-1185">Reference proteome</keyword>
<dbReference type="GO" id="GO:0005975">
    <property type="term" value="P:carbohydrate metabolic process"/>
    <property type="evidence" value="ECO:0007669"/>
    <property type="project" value="InterPro"/>
</dbReference>
<feature type="non-terminal residue" evidence="2">
    <location>
        <position position="1"/>
    </location>
</feature>